<proteinExistence type="predicted"/>
<name>A0AAD8F5R7_BIOPF</name>
<accession>A0AAD8F5R7</accession>
<organism evidence="2 3">
    <name type="scientific">Biomphalaria pfeifferi</name>
    <name type="common">Bloodfluke planorb</name>
    <name type="synonym">Freshwater snail</name>
    <dbReference type="NCBI Taxonomy" id="112525"/>
    <lineage>
        <taxon>Eukaryota</taxon>
        <taxon>Metazoa</taxon>
        <taxon>Spiralia</taxon>
        <taxon>Lophotrochozoa</taxon>
        <taxon>Mollusca</taxon>
        <taxon>Gastropoda</taxon>
        <taxon>Heterobranchia</taxon>
        <taxon>Euthyneura</taxon>
        <taxon>Panpulmonata</taxon>
        <taxon>Hygrophila</taxon>
        <taxon>Lymnaeoidea</taxon>
        <taxon>Planorbidae</taxon>
        <taxon>Biomphalaria</taxon>
    </lineage>
</organism>
<evidence type="ECO:0000256" key="1">
    <source>
        <dbReference type="SAM" id="Phobius"/>
    </source>
</evidence>
<dbReference type="EMBL" id="JASAOG010000105">
    <property type="protein sequence ID" value="KAK0051321.1"/>
    <property type="molecule type" value="Genomic_DNA"/>
</dbReference>
<keyword evidence="3" id="KW-1185">Reference proteome</keyword>
<reference evidence="2" key="2">
    <citation type="submission" date="2023-04" db="EMBL/GenBank/DDBJ databases">
        <authorList>
            <person name="Bu L."/>
            <person name="Lu L."/>
            <person name="Laidemitt M.R."/>
            <person name="Zhang S.M."/>
            <person name="Mutuku M."/>
            <person name="Mkoji G."/>
            <person name="Steinauer M."/>
            <person name="Loker E.S."/>
        </authorList>
    </citation>
    <scope>NUCLEOTIDE SEQUENCE</scope>
    <source>
        <strain evidence="2">KasaAsao</strain>
        <tissue evidence="2">Whole Snail</tissue>
    </source>
</reference>
<evidence type="ECO:0000313" key="3">
    <source>
        <dbReference type="Proteomes" id="UP001233172"/>
    </source>
</evidence>
<reference evidence="2" key="1">
    <citation type="journal article" date="2023" name="PLoS Negl. Trop. Dis.">
        <title>A genome sequence for Biomphalaria pfeifferi, the major vector snail for the human-infecting parasite Schistosoma mansoni.</title>
        <authorList>
            <person name="Bu L."/>
            <person name="Lu L."/>
            <person name="Laidemitt M.R."/>
            <person name="Zhang S.M."/>
            <person name="Mutuku M."/>
            <person name="Mkoji G."/>
            <person name="Steinauer M."/>
            <person name="Loker E.S."/>
        </authorList>
    </citation>
    <scope>NUCLEOTIDE SEQUENCE</scope>
    <source>
        <strain evidence="2">KasaAsao</strain>
    </source>
</reference>
<keyword evidence="1" id="KW-0812">Transmembrane</keyword>
<dbReference type="Proteomes" id="UP001233172">
    <property type="component" value="Unassembled WGS sequence"/>
</dbReference>
<comment type="caution">
    <text evidence="2">The sequence shown here is derived from an EMBL/GenBank/DDBJ whole genome shotgun (WGS) entry which is preliminary data.</text>
</comment>
<sequence length="92" mass="10358">MTSFYSGVSDEILFQEFLLSLPTLLPTLPKSLFPSFIFVLSFLEMNRAITRAISCPDRSDVVHLLIANDPVILALSLINDESGWAKQLRYLP</sequence>
<feature type="transmembrane region" description="Helical" evidence="1">
    <location>
        <begin position="23"/>
        <end position="43"/>
    </location>
</feature>
<evidence type="ECO:0000313" key="2">
    <source>
        <dbReference type="EMBL" id="KAK0051321.1"/>
    </source>
</evidence>
<keyword evidence="1" id="KW-1133">Transmembrane helix</keyword>
<gene>
    <name evidence="2" type="ORF">Bpfe_019267</name>
</gene>
<dbReference type="AlphaFoldDB" id="A0AAD8F5R7"/>
<keyword evidence="1" id="KW-0472">Membrane</keyword>
<protein>
    <submittedName>
        <fullName evidence="2">Uncharacterized protein</fullName>
    </submittedName>
</protein>